<protein>
    <recommendedName>
        <fullName evidence="5">HTH lysR-type domain-containing protein</fullName>
    </recommendedName>
</protein>
<dbReference type="Gene3D" id="1.10.10.10">
    <property type="entry name" value="Winged helix-like DNA-binding domain superfamily/Winged helix DNA-binding domain"/>
    <property type="match status" value="1"/>
</dbReference>
<keyword evidence="7" id="KW-1185">Reference proteome</keyword>
<dbReference type="Pfam" id="PF00126">
    <property type="entry name" value="HTH_1"/>
    <property type="match status" value="1"/>
</dbReference>
<evidence type="ECO:0000313" key="7">
    <source>
        <dbReference type="Proteomes" id="UP000268857"/>
    </source>
</evidence>
<evidence type="ECO:0000256" key="3">
    <source>
        <dbReference type="ARBA" id="ARBA00023125"/>
    </source>
</evidence>
<accession>A0A433NL96</accession>
<dbReference type="InterPro" id="IPR036388">
    <property type="entry name" value="WH-like_DNA-bd_sf"/>
</dbReference>
<evidence type="ECO:0000259" key="5">
    <source>
        <dbReference type="PROSITE" id="PS50931"/>
    </source>
</evidence>
<dbReference type="Pfam" id="PF03466">
    <property type="entry name" value="LysR_substrate"/>
    <property type="match status" value="1"/>
</dbReference>
<dbReference type="Gene3D" id="3.40.190.10">
    <property type="entry name" value="Periplasmic binding protein-like II"/>
    <property type="match status" value="1"/>
</dbReference>
<dbReference type="EMBL" id="RSCJ01000006">
    <property type="protein sequence ID" value="RUR83706.1"/>
    <property type="molecule type" value="Genomic_DNA"/>
</dbReference>
<dbReference type="GO" id="GO:0003700">
    <property type="term" value="F:DNA-binding transcription factor activity"/>
    <property type="evidence" value="ECO:0007669"/>
    <property type="project" value="InterPro"/>
</dbReference>
<keyword evidence="2" id="KW-0805">Transcription regulation</keyword>
<dbReference type="InterPro" id="IPR005119">
    <property type="entry name" value="LysR_subst-bd"/>
</dbReference>
<dbReference type="PANTHER" id="PTHR30346">
    <property type="entry name" value="TRANSCRIPTIONAL DUAL REGULATOR HCAR-RELATED"/>
    <property type="match status" value="1"/>
</dbReference>
<dbReference type="PROSITE" id="PS50931">
    <property type="entry name" value="HTH_LYSR"/>
    <property type="match status" value="1"/>
</dbReference>
<keyword evidence="4" id="KW-0804">Transcription</keyword>
<dbReference type="InterPro" id="IPR036390">
    <property type="entry name" value="WH_DNA-bd_sf"/>
</dbReference>
<gene>
    <name evidence="6" type="ORF">PCC6912_19490</name>
</gene>
<dbReference type="InterPro" id="IPR000847">
    <property type="entry name" value="LysR_HTH_N"/>
</dbReference>
<dbReference type="STRING" id="211165.GCA_000317285_00230"/>
<comment type="caution">
    <text evidence="6">The sequence shown here is derived from an EMBL/GenBank/DDBJ whole genome shotgun (WGS) entry which is preliminary data.</text>
</comment>
<dbReference type="PRINTS" id="PR00039">
    <property type="entry name" value="HTHLYSR"/>
</dbReference>
<evidence type="ECO:0000256" key="4">
    <source>
        <dbReference type="ARBA" id="ARBA00023163"/>
    </source>
</evidence>
<organism evidence="6 7">
    <name type="scientific">Chlorogloeopsis fritschii PCC 6912</name>
    <dbReference type="NCBI Taxonomy" id="211165"/>
    <lineage>
        <taxon>Bacteria</taxon>
        <taxon>Bacillati</taxon>
        <taxon>Cyanobacteriota</taxon>
        <taxon>Cyanophyceae</taxon>
        <taxon>Nostocales</taxon>
        <taxon>Chlorogloeopsidaceae</taxon>
        <taxon>Chlorogloeopsis</taxon>
    </lineage>
</organism>
<comment type="similarity">
    <text evidence="1">Belongs to the LysR transcriptional regulatory family.</text>
</comment>
<dbReference type="FunFam" id="1.10.10.10:FF:000001">
    <property type="entry name" value="LysR family transcriptional regulator"/>
    <property type="match status" value="1"/>
</dbReference>
<evidence type="ECO:0000313" key="6">
    <source>
        <dbReference type="EMBL" id="RUR83706.1"/>
    </source>
</evidence>
<sequence length="158" mass="17901">MNIELRHLHYFIAVAEELNFGRAAERLHIAQPPLTRQIRHLEEELGVKLFHRTTRRIQLTEPGRVYLAEARRVLVQIQEGIVLARLASRGEVGRLAIGFEGSSAYDIVPLSVKVFKERFPKVNLIVYEMTTGDQVQALHNAHIEIGFVVPPLSNACTN</sequence>
<evidence type="ECO:0000256" key="1">
    <source>
        <dbReference type="ARBA" id="ARBA00009437"/>
    </source>
</evidence>
<dbReference type="GO" id="GO:0003677">
    <property type="term" value="F:DNA binding"/>
    <property type="evidence" value="ECO:0007669"/>
    <property type="project" value="UniProtKB-KW"/>
</dbReference>
<dbReference type="Proteomes" id="UP000268857">
    <property type="component" value="Unassembled WGS sequence"/>
</dbReference>
<dbReference type="AlphaFoldDB" id="A0A433NL96"/>
<reference evidence="6 7" key="1">
    <citation type="journal article" date="2019" name="Genome Biol. Evol.">
        <title>Day and night: Metabolic profiles and evolutionary relationships of six axenic non-marine cyanobacteria.</title>
        <authorList>
            <person name="Will S.E."/>
            <person name="Henke P."/>
            <person name="Boedeker C."/>
            <person name="Huang S."/>
            <person name="Brinkmann H."/>
            <person name="Rohde M."/>
            <person name="Jarek M."/>
            <person name="Friedl T."/>
            <person name="Seufert S."/>
            <person name="Schumacher M."/>
            <person name="Overmann J."/>
            <person name="Neumann-Schaal M."/>
            <person name="Petersen J."/>
        </authorList>
    </citation>
    <scope>NUCLEOTIDE SEQUENCE [LARGE SCALE GENOMIC DNA]</scope>
    <source>
        <strain evidence="6 7">PCC 6912</strain>
    </source>
</reference>
<dbReference type="SUPFAM" id="SSF53850">
    <property type="entry name" value="Periplasmic binding protein-like II"/>
    <property type="match status" value="1"/>
</dbReference>
<proteinExistence type="inferred from homology"/>
<dbReference type="SUPFAM" id="SSF46785">
    <property type="entry name" value="Winged helix' DNA-binding domain"/>
    <property type="match status" value="1"/>
</dbReference>
<name>A0A433NL96_CHLFR</name>
<keyword evidence="3" id="KW-0238">DNA-binding</keyword>
<feature type="domain" description="HTH lysR-type" evidence="5">
    <location>
        <begin position="3"/>
        <end position="60"/>
    </location>
</feature>
<dbReference type="RefSeq" id="WP_268744636.1">
    <property type="nucleotide sequence ID" value="NZ_AJLN01000017.1"/>
</dbReference>
<evidence type="ECO:0000256" key="2">
    <source>
        <dbReference type="ARBA" id="ARBA00023015"/>
    </source>
</evidence>
<dbReference type="GO" id="GO:0032993">
    <property type="term" value="C:protein-DNA complex"/>
    <property type="evidence" value="ECO:0007669"/>
    <property type="project" value="TreeGrafter"/>
</dbReference>
<dbReference type="PANTHER" id="PTHR30346:SF0">
    <property type="entry name" value="HCA OPERON TRANSCRIPTIONAL ACTIVATOR HCAR"/>
    <property type="match status" value="1"/>
</dbReference>